<dbReference type="CDD" id="cd05233">
    <property type="entry name" value="SDR_c"/>
    <property type="match status" value="1"/>
</dbReference>
<dbReference type="Proteomes" id="UP000094243">
    <property type="component" value="Unassembled WGS sequence"/>
</dbReference>
<dbReference type="PROSITE" id="PS00061">
    <property type="entry name" value="ADH_SHORT"/>
    <property type="match status" value="1"/>
</dbReference>
<gene>
    <name evidence="5" type="ORF">BHQ17_19535</name>
</gene>
<dbReference type="GO" id="GO:0016020">
    <property type="term" value="C:membrane"/>
    <property type="evidence" value="ECO:0007669"/>
    <property type="project" value="TreeGrafter"/>
</dbReference>
<keyword evidence="2" id="KW-0560">Oxidoreductase</keyword>
<dbReference type="FunFam" id="3.40.50.720:FF:000084">
    <property type="entry name" value="Short-chain dehydrogenase reductase"/>
    <property type="match status" value="1"/>
</dbReference>
<dbReference type="InterPro" id="IPR002347">
    <property type="entry name" value="SDR_fam"/>
</dbReference>
<dbReference type="InterPro" id="IPR057326">
    <property type="entry name" value="KR_dom"/>
</dbReference>
<dbReference type="SMART" id="SM00822">
    <property type="entry name" value="PKS_KR"/>
    <property type="match status" value="1"/>
</dbReference>
<name>A0A1E3RB17_9MYCO</name>
<evidence type="ECO:0000313" key="5">
    <source>
        <dbReference type="EMBL" id="ODQ87130.1"/>
    </source>
</evidence>
<dbReference type="Gene3D" id="3.40.50.720">
    <property type="entry name" value="NAD(P)-binding Rossmann-like Domain"/>
    <property type="match status" value="1"/>
</dbReference>
<dbReference type="InterPro" id="IPR020904">
    <property type="entry name" value="Sc_DH/Rdtase_CS"/>
</dbReference>
<feature type="compositionally biased region" description="Polar residues" evidence="3">
    <location>
        <begin position="212"/>
        <end position="221"/>
    </location>
</feature>
<feature type="region of interest" description="Disordered" evidence="3">
    <location>
        <begin position="201"/>
        <end position="224"/>
    </location>
</feature>
<dbReference type="InterPro" id="IPR036291">
    <property type="entry name" value="NAD(P)-bd_dom_sf"/>
</dbReference>
<evidence type="ECO:0000313" key="6">
    <source>
        <dbReference type="Proteomes" id="UP000094243"/>
    </source>
</evidence>
<dbReference type="SUPFAM" id="SSF51735">
    <property type="entry name" value="NAD(P)-binding Rossmann-fold domains"/>
    <property type="match status" value="1"/>
</dbReference>
<dbReference type="PANTHER" id="PTHR44196:SF1">
    <property type="entry name" value="DEHYDROGENASE_REDUCTASE SDR FAMILY MEMBER 7B"/>
    <property type="match status" value="1"/>
</dbReference>
<dbReference type="Pfam" id="PF00106">
    <property type="entry name" value="adh_short"/>
    <property type="match status" value="1"/>
</dbReference>
<comment type="similarity">
    <text evidence="1">Belongs to the short-chain dehydrogenases/reductases (SDR) family.</text>
</comment>
<organism evidence="5 6">
    <name type="scientific">Mycolicibacterium holsaticum</name>
    <dbReference type="NCBI Taxonomy" id="152142"/>
    <lineage>
        <taxon>Bacteria</taxon>
        <taxon>Bacillati</taxon>
        <taxon>Actinomycetota</taxon>
        <taxon>Actinomycetes</taxon>
        <taxon>Mycobacteriales</taxon>
        <taxon>Mycobacteriaceae</taxon>
        <taxon>Mycolicibacterium</taxon>
    </lineage>
</organism>
<proteinExistence type="inferred from homology"/>
<evidence type="ECO:0000256" key="1">
    <source>
        <dbReference type="ARBA" id="ARBA00006484"/>
    </source>
</evidence>
<comment type="caution">
    <text evidence="5">The sequence shown here is derived from an EMBL/GenBank/DDBJ whole genome shotgun (WGS) entry which is preliminary data.</text>
</comment>
<sequence>MESFDGRAAVITGGASGIGLASAREFARRGARVMLADIDRAALDSAVAELRGDGVDAHGVLCDVRKLDDVTHLADEAFAVFGEVHVVFNNAGIAYAGPIAQASHDDWRFVIDVDLWGPIHGVEAFLPRLIAQQADSHIVFTSSFAGLIPNVGLGPYCVAKYGVVALAETLSREVRANGIGVTVLCPMIVETNLLANTERVRSEDYGPPTPSPADTVQQLASDPTDDSVLNVDDVARLTTDAILANRLYVLPHKASRDSIRRRFARIDRTFEDQAAEGWAH</sequence>
<dbReference type="GO" id="GO:0016491">
    <property type="term" value="F:oxidoreductase activity"/>
    <property type="evidence" value="ECO:0007669"/>
    <property type="project" value="UniProtKB-KW"/>
</dbReference>
<keyword evidence="6" id="KW-1185">Reference proteome</keyword>
<protein>
    <submittedName>
        <fullName evidence="5">Short-chain dehydrogenase</fullName>
    </submittedName>
</protein>
<dbReference type="RefSeq" id="WP_069406728.1">
    <property type="nucleotide sequence ID" value="NZ_JBHRZJ010000016.1"/>
</dbReference>
<dbReference type="PRINTS" id="PR00081">
    <property type="entry name" value="GDHRDH"/>
</dbReference>
<feature type="domain" description="Ketoreductase" evidence="4">
    <location>
        <begin position="7"/>
        <end position="187"/>
    </location>
</feature>
<evidence type="ECO:0000256" key="2">
    <source>
        <dbReference type="ARBA" id="ARBA00023002"/>
    </source>
</evidence>
<dbReference type="EMBL" id="MIGZ01000127">
    <property type="protein sequence ID" value="ODQ87130.1"/>
    <property type="molecule type" value="Genomic_DNA"/>
</dbReference>
<reference evidence="6" key="1">
    <citation type="submission" date="2016-09" db="EMBL/GenBank/DDBJ databases">
        <authorList>
            <person name="Greninger A.L."/>
            <person name="Jerome K.R."/>
            <person name="Mcnair B."/>
            <person name="Wallis C."/>
            <person name="Fang F."/>
        </authorList>
    </citation>
    <scope>NUCLEOTIDE SEQUENCE [LARGE SCALE GENOMIC DNA]</scope>
    <source>
        <strain evidence="6">M7</strain>
    </source>
</reference>
<dbReference type="OrthoDB" id="4690547at2"/>
<evidence type="ECO:0000256" key="3">
    <source>
        <dbReference type="SAM" id="MobiDB-lite"/>
    </source>
</evidence>
<dbReference type="AlphaFoldDB" id="A0A1E3RB17"/>
<evidence type="ECO:0000259" key="4">
    <source>
        <dbReference type="SMART" id="SM00822"/>
    </source>
</evidence>
<dbReference type="PANTHER" id="PTHR44196">
    <property type="entry name" value="DEHYDROGENASE/REDUCTASE SDR FAMILY MEMBER 7B"/>
    <property type="match status" value="1"/>
</dbReference>
<accession>A0A1E3RB17</accession>
<dbReference type="NCBIfam" id="NF004529">
    <property type="entry name" value="PRK05876.1"/>
    <property type="match status" value="1"/>
</dbReference>